<dbReference type="EMBL" id="WMHZ01000042">
    <property type="protein sequence ID" value="NDO79183.1"/>
    <property type="molecule type" value="Genomic_DNA"/>
</dbReference>
<reference evidence="1 2" key="1">
    <citation type="submission" date="2019-11" db="EMBL/GenBank/DDBJ databases">
        <title>Draft genome sequence of Kocuria indica DP-K7, a methyl red degrading Actinobacterium.</title>
        <authorList>
            <person name="Kumaran S."/>
            <person name="Tischler D."/>
            <person name="Ngo A.C.R."/>
            <person name="Schultes F."/>
        </authorList>
    </citation>
    <scope>NUCLEOTIDE SEQUENCE [LARGE SCALE GENOMIC DNA]</scope>
    <source>
        <strain evidence="1 2">DP-K7</strain>
    </source>
</reference>
<name>A0A6N9R240_9MICC</name>
<accession>A0A6N9R240</accession>
<comment type="caution">
    <text evidence="1">The sequence shown here is derived from an EMBL/GenBank/DDBJ whole genome shotgun (WGS) entry which is preliminary data.</text>
</comment>
<organism evidence="1 2">
    <name type="scientific">Kocuria marina subsp. indica</name>
    <dbReference type="NCBI Taxonomy" id="1049583"/>
    <lineage>
        <taxon>Bacteria</taxon>
        <taxon>Bacillati</taxon>
        <taxon>Actinomycetota</taxon>
        <taxon>Actinomycetes</taxon>
        <taxon>Micrococcales</taxon>
        <taxon>Micrococcaceae</taxon>
        <taxon>Kocuria</taxon>
    </lineage>
</organism>
<proteinExistence type="predicted"/>
<feature type="non-terminal residue" evidence="1">
    <location>
        <position position="579"/>
    </location>
</feature>
<dbReference type="Proteomes" id="UP000471026">
    <property type="component" value="Unassembled WGS sequence"/>
</dbReference>
<protein>
    <recommendedName>
        <fullName evidence="3">Tetratricopeptide repeat protein</fullName>
    </recommendedName>
</protein>
<dbReference type="AlphaFoldDB" id="A0A6N9R240"/>
<evidence type="ECO:0008006" key="3">
    <source>
        <dbReference type="Google" id="ProtNLM"/>
    </source>
</evidence>
<evidence type="ECO:0000313" key="2">
    <source>
        <dbReference type="Proteomes" id="UP000471026"/>
    </source>
</evidence>
<sequence length="579" mass="63763">MLHNHETGISYWVHVTRDTVVETGKGAKILVPASQMIDADHRDALLEVATSQRLGTTWAGSVWSSRNQVYREDRLRYATIAPRLVAPHPNAMPTTLEPEQAIALVMQMRLRDLDFPHGPDRQYPTMEAAAAHDNWRWRLYAALRQYIHAGDPQSLDALTASATTPEERAASSAIQAACFVESGRIKEAQAVLMAALDRDDAAPADNAWLQVQHARCLRDLGDVAEAQRTALEIQNLRQAAPEDPTVLAICGAAADIVFSTLPLGNGDLAGTITGRDTPTAWWRSQVMSTGLADHFAGDFKRWANDESVTYGKADTAWLSLRAVSLMSGFAGDHASWRHSLSLLAQRQLMTCESGGSIEPVVISLHDLRWAGDHKALEKATRRVVLDGPAEAAREVARTIDLARSTRTSIQSDISLLKRSADVLAAEAADRTVNWALQTITDPSPFLERYQPTFAVWHYVMELLAATVPAASLEACRNVIEHFSALPPQEDHHRAMLYSRVLEAIEPSAWTSDDMEVLDARPAGDHDELKEAIDRLLAQHDQPTQERLIEQVRSGSLQALDSIPDVRLLSPESISPVIEV</sequence>
<evidence type="ECO:0000313" key="1">
    <source>
        <dbReference type="EMBL" id="NDO79183.1"/>
    </source>
</evidence>
<gene>
    <name evidence="1" type="ORF">GKZ75_13400</name>
</gene>